<organism evidence="1 2">
    <name type="scientific">Daphnia magna</name>
    <dbReference type="NCBI Taxonomy" id="35525"/>
    <lineage>
        <taxon>Eukaryota</taxon>
        <taxon>Metazoa</taxon>
        <taxon>Ecdysozoa</taxon>
        <taxon>Arthropoda</taxon>
        <taxon>Crustacea</taxon>
        <taxon>Branchiopoda</taxon>
        <taxon>Diplostraca</taxon>
        <taxon>Cladocera</taxon>
        <taxon>Anomopoda</taxon>
        <taxon>Daphniidae</taxon>
        <taxon>Daphnia</taxon>
    </lineage>
</organism>
<comment type="caution">
    <text evidence="1">The sequence shown here is derived from an EMBL/GenBank/DDBJ whole genome shotgun (WGS) entry which is preliminary data.</text>
</comment>
<keyword evidence="2" id="KW-1185">Reference proteome</keyword>
<dbReference type="Proteomes" id="UP000076858">
    <property type="component" value="Unassembled WGS sequence"/>
</dbReference>
<evidence type="ECO:0000313" key="2">
    <source>
        <dbReference type="Proteomes" id="UP000076858"/>
    </source>
</evidence>
<dbReference type="EMBL" id="LRGB01022771">
    <property type="protein sequence ID" value="KZR97063.1"/>
    <property type="molecule type" value="Genomic_DNA"/>
</dbReference>
<dbReference type="AlphaFoldDB" id="A0A164ERV9"/>
<protein>
    <submittedName>
        <fullName evidence="1">Uncharacterized protein</fullName>
    </submittedName>
</protein>
<name>A0A164ERV9_9CRUS</name>
<feature type="non-terminal residue" evidence="1">
    <location>
        <position position="120"/>
    </location>
</feature>
<feature type="non-terminal residue" evidence="1">
    <location>
        <position position="1"/>
    </location>
</feature>
<gene>
    <name evidence="1" type="ORF">APZ42_008269</name>
</gene>
<evidence type="ECO:0000313" key="1">
    <source>
        <dbReference type="EMBL" id="KZR97063.1"/>
    </source>
</evidence>
<reference evidence="1 2" key="1">
    <citation type="submission" date="2016-03" db="EMBL/GenBank/DDBJ databases">
        <title>EvidentialGene: Evidence-directed Construction of Genes on Genomes.</title>
        <authorList>
            <person name="Gilbert D.G."/>
            <person name="Choi J.-H."/>
            <person name="Mockaitis K."/>
            <person name="Colbourne J."/>
            <person name="Pfrender M."/>
        </authorList>
    </citation>
    <scope>NUCLEOTIDE SEQUENCE [LARGE SCALE GENOMIC DNA]</scope>
    <source>
        <strain evidence="1 2">Xinb3</strain>
        <tissue evidence="1">Complete organism</tissue>
    </source>
</reference>
<sequence length="120" mass="13414">LLGLTTVSPLTTLRPLSITPPRLTTPNPATTQQQPIPPQLITLKLPSTTRLQATTLKPRFTLLHMPSQATTPMQHNTTLQLLIIPLRSPSTTQWKRPNTTLPLMLLSFTTLRLLNIRLQP</sequence>
<proteinExistence type="predicted"/>
<accession>A0A164ERV9</accession>